<keyword evidence="7 9" id="KW-0811">Translocation</keyword>
<keyword evidence="12" id="KW-1185">Reference proteome</keyword>
<keyword evidence="2 9" id="KW-0813">Transport</keyword>
<dbReference type="InterPro" id="IPR003369">
    <property type="entry name" value="TatA/B/E"/>
</dbReference>
<dbReference type="NCBIfam" id="TIGR01411">
    <property type="entry name" value="tatAE"/>
    <property type="match status" value="1"/>
</dbReference>
<comment type="function">
    <text evidence="9">Part of the twin-arginine translocation (Tat) system that transports large folded proteins containing a characteristic twin-arginine motif in their signal peptide across membranes. TatA could form the protein-conducting channel of the Tat system.</text>
</comment>
<comment type="subunit">
    <text evidence="9">Forms a complex with TatC.</text>
</comment>
<keyword evidence="8 9" id="KW-0472">Membrane</keyword>
<accession>A0A1H3HFR4</accession>
<dbReference type="AlphaFoldDB" id="A0A1H3HFR4"/>
<dbReference type="EMBL" id="FNPC01000003">
    <property type="protein sequence ID" value="SDY13624.1"/>
    <property type="molecule type" value="Genomic_DNA"/>
</dbReference>
<evidence type="ECO:0000256" key="2">
    <source>
        <dbReference type="ARBA" id="ARBA00022448"/>
    </source>
</evidence>
<reference evidence="12" key="1">
    <citation type="submission" date="2016-10" db="EMBL/GenBank/DDBJ databases">
        <authorList>
            <person name="Varghese N."/>
            <person name="Submissions S."/>
        </authorList>
    </citation>
    <scope>NUCLEOTIDE SEQUENCE [LARGE SCALE GENOMIC DNA]</scope>
    <source>
        <strain evidence="12">DC30,IBRC 10041,KCTC 4046</strain>
    </source>
</reference>
<organism evidence="11 12">
    <name type="scientific">Halopenitus persicus</name>
    <dbReference type="NCBI Taxonomy" id="1048396"/>
    <lineage>
        <taxon>Archaea</taxon>
        <taxon>Methanobacteriati</taxon>
        <taxon>Methanobacteriota</taxon>
        <taxon>Stenosarchaea group</taxon>
        <taxon>Halobacteria</taxon>
        <taxon>Halobacteriales</taxon>
        <taxon>Haloferacaceae</taxon>
        <taxon>Halopenitus</taxon>
    </lineage>
</organism>
<evidence type="ECO:0000256" key="1">
    <source>
        <dbReference type="ARBA" id="ARBA00004162"/>
    </source>
</evidence>
<feature type="region of interest" description="Disordered" evidence="10">
    <location>
        <begin position="39"/>
        <end position="113"/>
    </location>
</feature>
<feature type="transmembrane region" description="Helical" evidence="9">
    <location>
        <begin position="12"/>
        <end position="30"/>
    </location>
</feature>
<dbReference type="GO" id="GO:0008320">
    <property type="term" value="F:protein transmembrane transporter activity"/>
    <property type="evidence" value="ECO:0007669"/>
    <property type="project" value="UniProtKB-UniRule"/>
</dbReference>
<sequence length="113" mass="11851">MVPSIPLFGPLPVGPELLIILLVLVLLFGANKIPKLARSTGQAMGEFKKGREEVEEELKEMQGEEGDEEAAAGSTSTDASADSTSADSTSSDATDEESATETETETETESSSK</sequence>
<dbReference type="HAMAP" id="MF_00236">
    <property type="entry name" value="TatA_E"/>
    <property type="match status" value="1"/>
</dbReference>
<evidence type="ECO:0000256" key="5">
    <source>
        <dbReference type="ARBA" id="ARBA00022927"/>
    </source>
</evidence>
<keyword evidence="3 9" id="KW-1003">Cell membrane</keyword>
<dbReference type="InterPro" id="IPR006312">
    <property type="entry name" value="TatA/E"/>
</dbReference>
<evidence type="ECO:0000256" key="9">
    <source>
        <dbReference type="HAMAP-Rule" id="MF_00236"/>
    </source>
</evidence>
<dbReference type="Pfam" id="PF02416">
    <property type="entry name" value="TatA_B_E"/>
    <property type="match status" value="1"/>
</dbReference>
<dbReference type="Gene3D" id="1.20.5.3310">
    <property type="match status" value="1"/>
</dbReference>
<proteinExistence type="inferred from homology"/>
<dbReference type="Proteomes" id="UP000199079">
    <property type="component" value="Unassembled WGS sequence"/>
</dbReference>
<evidence type="ECO:0000256" key="6">
    <source>
        <dbReference type="ARBA" id="ARBA00022989"/>
    </source>
</evidence>
<keyword evidence="5 9" id="KW-0653">Protein transport</keyword>
<dbReference type="RefSeq" id="WP_092731523.1">
    <property type="nucleotide sequence ID" value="NZ_FNPC01000003.1"/>
</dbReference>
<evidence type="ECO:0000313" key="12">
    <source>
        <dbReference type="Proteomes" id="UP000199079"/>
    </source>
</evidence>
<evidence type="ECO:0000313" key="11">
    <source>
        <dbReference type="EMBL" id="SDY13624.1"/>
    </source>
</evidence>
<keyword evidence="4 9" id="KW-0812">Transmembrane</keyword>
<dbReference type="PANTHER" id="PTHR42982">
    <property type="entry name" value="SEC-INDEPENDENT PROTEIN TRANSLOCASE PROTEIN TATA"/>
    <property type="match status" value="1"/>
</dbReference>
<evidence type="ECO:0000256" key="10">
    <source>
        <dbReference type="SAM" id="MobiDB-lite"/>
    </source>
</evidence>
<comment type="similarity">
    <text evidence="9">Belongs to the TatA/E family.</text>
</comment>
<gene>
    <name evidence="9" type="primary">tatA</name>
    <name evidence="11" type="ORF">SAMN05216564_103236</name>
</gene>
<evidence type="ECO:0000256" key="8">
    <source>
        <dbReference type="ARBA" id="ARBA00023136"/>
    </source>
</evidence>
<dbReference type="GO" id="GO:0033281">
    <property type="term" value="C:TAT protein transport complex"/>
    <property type="evidence" value="ECO:0007669"/>
    <property type="project" value="UniProtKB-UniRule"/>
</dbReference>
<dbReference type="GO" id="GO:0043953">
    <property type="term" value="P:protein transport by the Tat complex"/>
    <property type="evidence" value="ECO:0007669"/>
    <property type="project" value="UniProtKB-UniRule"/>
</dbReference>
<feature type="compositionally biased region" description="Acidic residues" evidence="10">
    <location>
        <begin position="93"/>
        <end position="113"/>
    </location>
</feature>
<feature type="compositionally biased region" description="Low complexity" evidence="10">
    <location>
        <begin position="71"/>
        <end position="92"/>
    </location>
</feature>
<evidence type="ECO:0000256" key="4">
    <source>
        <dbReference type="ARBA" id="ARBA00022692"/>
    </source>
</evidence>
<protein>
    <recommendedName>
        <fullName evidence="9">Sec-independent protein translocase protein TatA</fullName>
    </recommendedName>
</protein>
<keyword evidence="6 9" id="KW-1133">Transmembrane helix</keyword>
<evidence type="ECO:0000256" key="3">
    <source>
        <dbReference type="ARBA" id="ARBA00022475"/>
    </source>
</evidence>
<evidence type="ECO:0000256" key="7">
    <source>
        <dbReference type="ARBA" id="ARBA00023010"/>
    </source>
</evidence>
<feature type="compositionally biased region" description="Acidic residues" evidence="10">
    <location>
        <begin position="53"/>
        <end position="70"/>
    </location>
</feature>
<comment type="subcellular location">
    <subcellularLocation>
        <location evidence="1 9">Cell membrane</location>
        <topology evidence="1 9">Single-pass membrane protein</topology>
    </subcellularLocation>
</comment>
<name>A0A1H3HFR4_9EURY</name>
<dbReference type="PANTHER" id="PTHR42982:SF1">
    <property type="entry name" value="SEC-INDEPENDENT PROTEIN TRANSLOCASE PROTEIN TATA"/>
    <property type="match status" value="1"/>
</dbReference>